<keyword evidence="2" id="KW-1185">Reference proteome</keyword>
<sequence>MRIIRVKSLAQAAPTSYLPFRRRTHLYHSAESNSSGIGKASVDCLNRGRIAGPVSSQQIYHDTENYTQELLFCGRKMADHKILMAPERDGKNASGIGTSFAWGK</sequence>
<protein>
    <submittedName>
        <fullName evidence="1">Uncharacterized protein</fullName>
    </submittedName>
</protein>
<comment type="caution">
    <text evidence="1">The sequence shown here is derived from an EMBL/GenBank/DDBJ whole genome shotgun (WGS) entry which is preliminary data.</text>
</comment>
<organism evidence="1 2">
    <name type="scientific">Nephila pilipes</name>
    <name type="common">Giant wood spider</name>
    <name type="synonym">Nephila maculata</name>
    <dbReference type="NCBI Taxonomy" id="299642"/>
    <lineage>
        <taxon>Eukaryota</taxon>
        <taxon>Metazoa</taxon>
        <taxon>Ecdysozoa</taxon>
        <taxon>Arthropoda</taxon>
        <taxon>Chelicerata</taxon>
        <taxon>Arachnida</taxon>
        <taxon>Araneae</taxon>
        <taxon>Araneomorphae</taxon>
        <taxon>Entelegynae</taxon>
        <taxon>Araneoidea</taxon>
        <taxon>Nephilidae</taxon>
        <taxon>Nephila</taxon>
    </lineage>
</organism>
<name>A0A8X6TET1_NEPPI</name>
<gene>
    <name evidence="1" type="ORF">NPIL_674901</name>
</gene>
<dbReference type="AlphaFoldDB" id="A0A8X6TET1"/>
<evidence type="ECO:0000313" key="1">
    <source>
        <dbReference type="EMBL" id="GFT02879.1"/>
    </source>
</evidence>
<proteinExistence type="predicted"/>
<reference evidence="1" key="1">
    <citation type="submission" date="2020-08" db="EMBL/GenBank/DDBJ databases">
        <title>Multicomponent nature underlies the extraordinary mechanical properties of spider dragline silk.</title>
        <authorList>
            <person name="Kono N."/>
            <person name="Nakamura H."/>
            <person name="Mori M."/>
            <person name="Yoshida Y."/>
            <person name="Ohtoshi R."/>
            <person name="Malay A.D."/>
            <person name="Moran D.A.P."/>
            <person name="Tomita M."/>
            <person name="Numata K."/>
            <person name="Arakawa K."/>
        </authorList>
    </citation>
    <scope>NUCLEOTIDE SEQUENCE</scope>
</reference>
<accession>A0A8X6TET1</accession>
<dbReference type="Proteomes" id="UP000887013">
    <property type="component" value="Unassembled WGS sequence"/>
</dbReference>
<dbReference type="EMBL" id="BMAW01055817">
    <property type="protein sequence ID" value="GFT02879.1"/>
    <property type="molecule type" value="Genomic_DNA"/>
</dbReference>
<evidence type="ECO:0000313" key="2">
    <source>
        <dbReference type="Proteomes" id="UP000887013"/>
    </source>
</evidence>